<keyword evidence="1" id="KW-0812">Transmembrane</keyword>
<protein>
    <submittedName>
        <fullName evidence="2">Uncharacterized protein</fullName>
    </submittedName>
</protein>
<feature type="transmembrane region" description="Helical" evidence="1">
    <location>
        <begin position="67"/>
        <end position="87"/>
    </location>
</feature>
<keyword evidence="1" id="KW-1133">Transmembrane helix</keyword>
<evidence type="ECO:0000313" key="2">
    <source>
        <dbReference type="EMBL" id="MBA4645223.1"/>
    </source>
</evidence>
<dbReference type="AlphaFoldDB" id="A0A7C9DP37"/>
<dbReference type="EMBL" id="GISG01141473">
    <property type="protein sequence ID" value="MBA4645223.1"/>
    <property type="molecule type" value="Transcribed_RNA"/>
</dbReference>
<evidence type="ECO:0000256" key="1">
    <source>
        <dbReference type="SAM" id="Phobius"/>
    </source>
</evidence>
<reference evidence="2" key="1">
    <citation type="journal article" date="2013" name="J. Plant Res.">
        <title>Effect of fungi and light on seed germination of three Opuntia species from semiarid lands of central Mexico.</title>
        <authorList>
            <person name="Delgado-Sanchez P."/>
            <person name="Jimenez-Bremont J.F."/>
            <person name="Guerrero-Gonzalez Mde L."/>
            <person name="Flores J."/>
        </authorList>
    </citation>
    <scope>NUCLEOTIDE SEQUENCE</scope>
    <source>
        <tissue evidence="2">Cladode</tissue>
    </source>
</reference>
<reference evidence="2" key="2">
    <citation type="submission" date="2020-07" db="EMBL/GenBank/DDBJ databases">
        <authorList>
            <person name="Vera ALvarez R."/>
            <person name="Arias-Moreno D.M."/>
            <person name="Jimenez-Jacinto V."/>
            <person name="Jimenez-Bremont J.F."/>
            <person name="Swaminathan K."/>
            <person name="Moose S.P."/>
            <person name="Guerrero-Gonzalez M.L."/>
            <person name="Marino-Ramirez L."/>
            <person name="Landsman D."/>
            <person name="Rodriguez-Kessler M."/>
            <person name="Delgado-Sanchez P."/>
        </authorList>
    </citation>
    <scope>NUCLEOTIDE SEQUENCE</scope>
    <source>
        <tissue evidence="2">Cladode</tissue>
    </source>
</reference>
<name>A0A7C9DP37_OPUST</name>
<organism evidence="2">
    <name type="scientific">Opuntia streptacantha</name>
    <name type="common">Prickly pear cactus</name>
    <name type="synonym">Opuntia cardona</name>
    <dbReference type="NCBI Taxonomy" id="393608"/>
    <lineage>
        <taxon>Eukaryota</taxon>
        <taxon>Viridiplantae</taxon>
        <taxon>Streptophyta</taxon>
        <taxon>Embryophyta</taxon>
        <taxon>Tracheophyta</taxon>
        <taxon>Spermatophyta</taxon>
        <taxon>Magnoliopsida</taxon>
        <taxon>eudicotyledons</taxon>
        <taxon>Gunneridae</taxon>
        <taxon>Pentapetalae</taxon>
        <taxon>Caryophyllales</taxon>
        <taxon>Cactineae</taxon>
        <taxon>Cactaceae</taxon>
        <taxon>Opuntioideae</taxon>
        <taxon>Opuntia</taxon>
    </lineage>
</organism>
<accession>A0A7C9DP37</accession>
<feature type="transmembrane region" description="Helical" evidence="1">
    <location>
        <begin position="107"/>
        <end position="127"/>
    </location>
</feature>
<sequence>MPSLARRCPNYISLISFCLDRSGVNLPCSVMDCSSLGRCPTFVKPQWLIRTLTVSSLKPSPCFVYDLIAHLGFVGVALGTSIVVLQVKDSPHFRFGIQIRLRIWNHLCLYSSIGKILALARFVGLAADSTLMALLYHLQRGSYFFMVHMLPAEWALPTVSTNFRLLVFRSELQVMLPISIVQPQSKLLPSVSI</sequence>
<keyword evidence="1" id="KW-0472">Membrane</keyword>
<proteinExistence type="predicted"/>